<dbReference type="PANTHER" id="PTHR21137">
    <property type="entry name" value="ODORANT RECEPTOR"/>
    <property type="match status" value="1"/>
</dbReference>
<evidence type="ECO:0000256" key="9">
    <source>
        <dbReference type="ARBA" id="ARBA00023224"/>
    </source>
</evidence>
<feature type="transmembrane region" description="Helical" evidence="10">
    <location>
        <begin position="35"/>
        <end position="56"/>
    </location>
</feature>
<evidence type="ECO:0000256" key="6">
    <source>
        <dbReference type="ARBA" id="ARBA00022989"/>
    </source>
</evidence>
<accession>A0A7R8UHT2</accession>
<dbReference type="OrthoDB" id="6765072at2759"/>
<dbReference type="EMBL" id="LR899009">
    <property type="protein sequence ID" value="CAD7080287.1"/>
    <property type="molecule type" value="Genomic_DNA"/>
</dbReference>
<comment type="caution">
    <text evidence="10">Lacks conserved residue(s) required for the propagation of feature annotation.</text>
</comment>
<evidence type="ECO:0000256" key="1">
    <source>
        <dbReference type="ARBA" id="ARBA00004651"/>
    </source>
</evidence>
<keyword evidence="4 10" id="KW-0812">Transmembrane</keyword>
<gene>
    <name evidence="11" type="ORF">HERILL_LOCUS3450</name>
</gene>
<dbReference type="Pfam" id="PF02949">
    <property type="entry name" value="7tm_6"/>
    <property type="match status" value="1"/>
</dbReference>
<dbReference type="AlphaFoldDB" id="A0A7R8UHT2"/>
<evidence type="ECO:0000256" key="2">
    <source>
        <dbReference type="ARBA" id="ARBA00022475"/>
    </source>
</evidence>
<keyword evidence="9 10" id="KW-0807">Transducer</keyword>
<feature type="transmembrane region" description="Helical" evidence="10">
    <location>
        <begin position="62"/>
        <end position="81"/>
    </location>
</feature>
<dbReference type="GO" id="GO:0007165">
    <property type="term" value="P:signal transduction"/>
    <property type="evidence" value="ECO:0007669"/>
    <property type="project" value="UniProtKB-KW"/>
</dbReference>
<keyword evidence="6 10" id="KW-1133">Transmembrane helix</keyword>
<comment type="subcellular location">
    <subcellularLocation>
        <location evidence="1 10">Cell membrane</location>
        <topology evidence="1 10">Multi-pass membrane protein</topology>
    </subcellularLocation>
</comment>
<feature type="transmembrane region" description="Helical" evidence="10">
    <location>
        <begin position="187"/>
        <end position="208"/>
    </location>
</feature>
<feature type="transmembrane region" description="Helical" evidence="10">
    <location>
        <begin position="284"/>
        <end position="304"/>
    </location>
</feature>
<keyword evidence="7 10" id="KW-0472">Membrane</keyword>
<dbReference type="GO" id="GO:0005886">
    <property type="term" value="C:plasma membrane"/>
    <property type="evidence" value="ECO:0007669"/>
    <property type="project" value="UniProtKB-SubCell"/>
</dbReference>
<reference evidence="11 12" key="1">
    <citation type="submission" date="2020-11" db="EMBL/GenBank/DDBJ databases">
        <authorList>
            <person name="Wallbank WR R."/>
            <person name="Pardo Diaz C."/>
            <person name="Kozak K."/>
            <person name="Martin S."/>
            <person name="Jiggins C."/>
            <person name="Moest M."/>
            <person name="Warren A I."/>
            <person name="Generalovic N T."/>
            <person name="Byers J.R.P. K."/>
            <person name="Montejo-Kovacevich G."/>
            <person name="Yen C E."/>
        </authorList>
    </citation>
    <scope>NUCLEOTIDE SEQUENCE [LARGE SCALE GENOMIC DNA]</scope>
</reference>
<keyword evidence="12" id="KW-1185">Reference proteome</keyword>
<dbReference type="FunCoup" id="A0A7R8UHT2">
    <property type="interactions" value="18"/>
</dbReference>
<protein>
    <recommendedName>
        <fullName evidence="10">Odorant receptor</fullName>
    </recommendedName>
</protein>
<feature type="transmembrane region" description="Helical" evidence="10">
    <location>
        <begin position="131"/>
        <end position="151"/>
    </location>
</feature>
<evidence type="ECO:0000256" key="4">
    <source>
        <dbReference type="ARBA" id="ARBA00022692"/>
    </source>
</evidence>
<evidence type="ECO:0000256" key="5">
    <source>
        <dbReference type="ARBA" id="ARBA00022725"/>
    </source>
</evidence>
<keyword evidence="5 10" id="KW-0552">Olfaction</keyword>
<dbReference type="Proteomes" id="UP000594454">
    <property type="component" value="Chromosome 1"/>
</dbReference>
<dbReference type="InParanoid" id="A0A7R8UHT2"/>
<evidence type="ECO:0000256" key="8">
    <source>
        <dbReference type="ARBA" id="ARBA00023170"/>
    </source>
</evidence>
<dbReference type="InterPro" id="IPR004117">
    <property type="entry name" value="7tm6_olfct_rcpt"/>
</dbReference>
<dbReference type="GO" id="GO:0004984">
    <property type="term" value="F:olfactory receptor activity"/>
    <property type="evidence" value="ECO:0007669"/>
    <property type="project" value="InterPro"/>
</dbReference>
<dbReference type="PANTHER" id="PTHR21137:SF35">
    <property type="entry name" value="ODORANT RECEPTOR 19A-RELATED"/>
    <property type="match status" value="1"/>
</dbReference>
<evidence type="ECO:0000313" key="11">
    <source>
        <dbReference type="EMBL" id="CAD7080287.1"/>
    </source>
</evidence>
<organism evidence="11 12">
    <name type="scientific">Hermetia illucens</name>
    <name type="common">Black soldier fly</name>
    <dbReference type="NCBI Taxonomy" id="343691"/>
    <lineage>
        <taxon>Eukaryota</taxon>
        <taxon>Metazoa</taxon>
        <taxon>Ecdysozoa</taxon>
        <taxon>Arthropoda</taxon>
        <taxon>Hexapoda</taxon>
        <taxon>Insecta</taxon>
        <taxon>Pterygota</taxon>
        <taxon>Neoptera</taxon>
        <taxon>Endopterygota</taxon>
        <taxon>Diptera</taxon>
        <taxon>Brachycera</taxon>
        <taxon>Stratiomyomorpha</taxon>
        <taxon>Stratiomyidae</taxon>
        <taxon>Hermetiinae</taxon>
        <taxon>Hermetia</taxon>
    </lineage>
</organism>
<evidence type="ECO:0000256" key="7">
    <source>
        <dbReference type="ARBA" id="ARBA00023136"/>
    </source>
</evidence>
<evidence type="ECO:0000256" key="10">
    <source>
        <dbReference type="RuleBase" id="RU351113"/>
    </source>
</evidence>
<name>A0A7R8UHT2_HERIL</name>
<dbReference type="GO" id="GO:0005549">
    <property type="term" value="F:odorant binding"/>
    <property type="evidence" value="ECO:0007669"/>
    <property type="project" value="InterPro"/>
</dbReference>
<evidence type="ECO:0000256" key="3">
    <source>
        <dbReference type="ARBA" id="ARBA00022606"/>
    </source>
</evidence>
<evidence type="ECO:0000313" key="12">
    <source>
        <dbReference type="Proteomes" id="UP000594454"/>
    </source>
</evidence>
<keyword evidence="8 10" id="KW-0675">Receptor</keyword>
<comment type="similarity">
    <text evidence="10">Belongs to the insect chemoreceptor superfamily. Heteromeric odorant receptor channel (TC 1.A.69) family.</text>
</comment>
<proteinExistence type="inferred from homology"/>
<sequence>MESLEQYDKICQWLYAVAKVVGIDFFRNNVWNCRIIICISAIVLASISVLYTIYIVRHDFTLLLKCIGASMIAITGVAKLYSTVKTQKRQESLLIFVRKLYIVNIEGSARRKTIMQTSTEKYFTTMKRATALFVFIILIVAVYPAYSFFYLNKVELFFEIQFIGHPMSQASAKIYIVNYISQFVDIFLGYIGNILHDVIFCTFVFYVYTLIELQKAAFDETQEFIGIDRYAFEKILKNCMIMTQDTNNYISEINSLYSFVVFVQIAASSVAMALHLFCSVTTDWLGAYGFVLFNFIQIFVYCLIGTFLEIMSDEVVNTIYQFPWYSTTKENRKLLCFTLMKAQKMTKLKIVGVADLNVNTAAIIYRTIYSYLMMLLSFAE</sequence>
<feature type="transmembrane region" description="Helical" evidence="10">
    <location>
        <begin position="256"/>
        <end position="278"/>
    </location>
</feature>
<keyword evidence="3 10" id="KW-0716">Sensory transduction</keyword>
<keyword evidence="2" id="KW-1003">Cell membrane</keyword>